<evidence type="ECO:0000256" key="1">
    <source>
        <dbReference type="SAM" id="MobiDB-lite"/>
    </source>
</evidence>
<comment type="caution">
    <text evidence="2">The sequence shown here is derived from an EMBL/GenBank/DDBJ whole genome shotgun (WGS) entry which is preliminary data.</text>
</comment>
<organism evidence="2 3">
    <name type="scientific">Colletotrichum sublineola</name>
    <name type="common">Sorghum anthracnose fungus</name>
    <dbReference type="NCBI Taxonomy" id="1173701"/>
    <lineage>
        <taxon>Eukaryota</taxon>
        <taxon>Fungi</taxon>
        <taxon>Dikarya</taxon>
        <taxon>Ascomycota</taxon>
        <taxon>Pezizomycotina</taxon>
        <taxon>Sordariomycetes</taxon>
        <taxon>Hypocreomycetidae</taxon>
        <taxon>Glomerellales</taxon>
        <taxon>Glomerellaceae</taxon>
        <taxon>Colletotrichum</taxon>
        <taxon>Colletotrichum graminicola species complex</taxon>
    </lineage>
</organism>
<reference evidence="3" key="1">
    <citation type="journal article" date="2014" name="Genome Announc.">
        <title>Draft genome sequence of Colletotrichum sublineola, a destructive pathogen of cultivated sorghum.</title>
        <authorList>
            <person name="Baroncelli R."/>
            <person name="Sanz-Martin J.M."/>
            <person name="Rech G.E."/>
            <person name="Sukno S.A."/>
            <person name="Thon M.R."/>
        </authorList>
    </citation>
    <scope>NUCLEOTIDE SEQUENCE [LARGE SCALE GENOMIC DNA]</scope>
    <source>
        <strain evidence="3">TX430BB</strain>
    </source>
</reference>
<protein>
    <submittedName>
        <fullName evidence="2">Uncharacterized protein</fullName>
    </submittedName>
</protein>
<gene>
    <name evidence="2" type="ORF">CSUB01_05490</name>
</gene>
<evidence type="ECO:0000313" key="3">
    <source>
        <dbReference type="Proteomes" id="UP000027238"/>
    </source>
</evidence>
<dbReference type="Proteomes" id="UP000027238">
    <property type="component" value="Unassembled WGS sequence"/>
</dbReference>
<proteinExistence type="predicted"/>
<dbReference type="AlphaFoldDB" id="A0A066X0X3"/>
<name>A0A066X0X3_COLSU</name>
<keyword evidence="3" id="KW-1185">Reference proteome</keyword>
<accession>A0A066X0X3</accession>
<sequence>MPLATWSPFTWYGYQDEDKGKGKDKEADKDDKDDEGGKDDEDDEDDVGHPNVLFLRDNTKLTILHQISDHRNYHGRGGPLFTPVSRQTASTLFDSAQGYLLVVSNLDFGLLLLDALCWILSRGTIPHGQITQRNIPQSPGLQIVQKIILQPPMLQSTPMPQTIPQAVAQPVCWTAKL</sequence>
<dbReference type="EMBL" id="JMSE01001322">
    <property type="protein sequence ID" value="KDN62602.1"/>
    <property type="molecule type" value="Genomic_DNA"/>
</dbReference>
<feature type="region of interest" description="Disordered" evidence="1">
    <location>
        <begin position="1"/>
        <end position="51"/>
    </location>
</feature>
<dbReference type="HOGENOM" id="CLU_1517768_0_0_1"/>
<feature type="compositionally biased region" description="Acidic residues" evidence="1">
    <location>
        <begin position="31"/>
        <end position="46"/>
    </location>
</feature>
<evidence type="ECO:0000313" key="2">
    <source>
        <dbReference type="EMBL" id="KDN62602.1"/>
    </source>
</evidence>
<feature type="compositionally biased region" description="Basic and acidic residues" evidence="1">
    <location>
        <begin position="16"/>
        <end position="30"/>
    </location>
</feature>